<sequence>MIKRRHREEEDSEINITPMMDIVFIMLIFFIVTTSFIKETGINPNRPEAETAARAELGNILIAVSPSDQIWMNKNQIQLESVRILMESAHAENPESSVVIVADELASTGLIIDIMDQIRLSGISKVSLSAKEK</sequence>
<evidence type="ECO:0000313" key="7">
    <source>
        <dbReference type="EMBL" id="SVA65915.1"/>
    </source>
</evidence>
<evidence type="ECO:0000256" key="1">
    <source>
        <dbReference type="ARBA" id="ARBA00004162"/>
    </source>
</evidence>
<organism evidence="7">
    <name type="scientific">marine metagenome</name>
    <dbReference type="NCBI Taxonomy" id="408172"/>
    <lineage>
        <taxon>unclassified sequences</taxon>
        <taxon>metagenomes</taxon>
        <taxon>ecological metagenomes</taxon>
    </lineage>
</organism>
<dbReference type="PANTHER" id="PTHR30558">
    <property type="entry name" value="EXBD MEMBRANE COMPONENT OF PMF-DRIVEN MACROMOLECULE IMPORT SYSTEM"/>
    <property type="match status" value="1"/>
</dbReference>
<dbReference type="EMBL" id="UINC01015697">
    <property type="protein sequence ID" value="SVA65915.1"/>
    <property type="molecule type" value="Genomic_DNA"/>
</dbReference>
<proteinExistence type="predicted"/>
<dbReference type="GO" id="GO:0022857">
    <property type="term" value="F:transmembrane transporter activity"/>
    <property type="evidence" value="ECO:0007669"/>
    <property type="project" value="InterPro"/>
</dbReference>
<dbReference type="GO" id="GO:0005886">
    <property type="term" value="C:plasma membrane"/>
    <property type="evidence" value="ECO:0007669"/>
    <property type="project" value="UniProtKB-SubCell"/>
</dbReference>
<dbReference type="Pfam" id="PF02472">
    <property type="entry name" value="ExbD"/>
    <property type="match status" value="1"/>
</dbReference>
<feature type="transmembrane region" description="Helical" evidence="6">
    <location>
        <begin position="20"/>
        <end position="37"/>
    </location>
</feature>
<gene>
    <name evidence="7" type="ORF">METZ01_LOCUS118769</name>
</gene>
<evidence type="ECO:0000256" key="6">
    <source>
        <dbReference type="SAM" id="Phobius"/>
    </source>
</evidence>
<keyword evidence="5 6" id="KW-0472">Membrane</keyword>
<protein>
    <recommendedName>
        <fullName evidence="8">Biopolymer transporter ExbD</fullName>
    </recommendedName>
</protein>
<keyword evidence="2" id="KW-1003">Cell membrane</keyword>
<evidence type="ECO:0000256" key="4">
    <source>
        <dbReference type="ARBA" id="ARBA00022989"/>
    </source>
</evidence>
<evidence type="ECO:0000256" key="5">
    <source>
        <dbReference type="ARBA" id="ARBA00023136"/>
    </source>
</evidence>
<evidence type="ECO:0000256" key="3">
    <source>
        <dbReference type="ARBA" id="ARBA00022692"/>
    </source>
</evidence>
<evidence type="ECO:0008006" key="8">
    <source>
        <dbReference type="Google" id="ProtNLM"/>
    </source>
</evidence>
<dbReference type="Gene3D" id="3.30.420.270">
    <property type="match status" value="1"/>
</dbReference>
<keyword evidence="3 6" id="KW-0812">Transmembrane</keyword>
<dbReference type="PANTHER" id="PTHR30558:SF13">
    <property type="entry name" value="BIOPOLYMER TRANSPORT PROTEIN EXBD2"/>
    <property type="match status" value="1"/>
</dbReference>
<reference evidence="7" key="1">
    <citation type="submission" date="2018-05" db="EMBL/GenBank/DDBJ databases">
        <authorList>
            <person name="Lanie J.A."/>
            <person name="Ng W.-L."/>
            <person name="Kazmierczak K.M."/>
            <person name="Andrzejewski T.M."/>
            <person name="Davidsen T.M."/>
            <person name="Wayne K.J."/>
            <person name="Tettelin H."/>
            <person name="Glass J.I."/>
            <person name="Rusch D."/>
            <person name="Podicherti R."/>
            <person name="Tsui H.-C.T."/>
            <person name="Winkler M.E."/>
        </authorList>
    </citation>
    <scope>NUCLEOTIDE SEQUENCE</scope>
</reference>
<dbReference type="AlphaFoldDB" id="A0A381XMD1"/>
<dbReference type="InterPro" id="IPR003400">
    <property type="entry name" value="ExbD"/>
</dbReference>
<accession>A0A381XMD1</accession>
<name>A0A381XMD1_9ZZZZ</name>
<comment type="subcellular location">
    <subcellularLocation>
        <location evidence="1">Cell membrane</location>
        <topology evidence="1">Single-pass membrane protein</topology>
    </subcellularLocation>
</comment>
<keyword evidence="4 6" id="KW-1133">Transmembrane helix</keyword>
<evidence type="ECO:0000256" key="2">
    <source>
        <dbReference type="ARBA" id="ARBA00022475"/>
    </source>
</evidence>